<evidence type="ECO:0000256" key="1">
    <source>
        <dbReference type="SAM" id="MobiDB-lite"/>
    </source>
</evidence>
<organism evidence="2 3">
    <name type="scientific">Choristoneura fumiferana cypovirus</name>
    <name type="common">CfCPV</name>
    <name type="synonym">Choristoneura fumiferana cytoplasmic polyhedrosis virus</name>
    <dbReference type="NCBI Taxonomy" id="59730"/>
    <lineage>
        <taxon>Viruses</taxon>
        <taxon>Riboviria</taxon>
        <taxon>Orthornavirae</taxon>
        <taxon>Duplornaviricota</taxon>
        <taxon>Resentoviricetes</taxon>
        <taxon>Reovirales</taxon>
        <taxon>Spinareoviridae</taxon>
        <taxon>Cypovirus</taxon>
        <taxon>Cypovirus choristoneurae</taxon>
        <taxon>Cypovirus 16</taxon>
    </lineage>
</organism>
<dbReference type="EMBL" id="EU201041">
    <property type="protein sequence ID" value="ABW87642.1"/>
    <property type="molecule type" value="Genomic_RNA"/>
</dbReference>
<dbReference type="GeneID" id="37618831"/>
<name>A8W982_CPVCS</name>
<evidence type="ECO:0000313" key="3">
    <source>
        <dbReference type="Proteomes" id="UP000232778"/>
    </source>
</evidence>
<dbReference type="Proteomes" id="UP000232778">
    <property type="component" value="Genome"/>
</dbReference>
<organismHost>
    <name type="scientific">Choristoneura fumiferana</name>
    <name type="common">Spruce budworm moth</name>
    <name type="synonym">Archips fumiferana</name>
    <dbReference type="NCBI Taxonomy" id="7141"/>
</organismHost>
<evidence type="ECO:0000313" key="2">
    <source>
        <dbReference type="EMBL" id="ABW87642.1"/>
    </source>
</evidence>
<proteinExistence type="predicted"/>
<protein>
    <submittedName>
        <fullName evidence="2">Uncharacterized protein</fullName>
    </submittedName>
</protein>
<feature type="region of interest" description="Disordered" evidence="1">
    <location>
        <begin position="232"/>
        <end position="287"/>
    </location>
</feature>
<feature type="region of interest" description="Disordered" evidence="1">
    <location>
        <begin position="140"/>
        <end position="171"/>
    </location>
</feature>
<sequence>MTHDFYNKHIKPIGAQAHITQTKLKDIDNKSIPVISDVSQLGFIKPLIAAHRDTYGTISYNGKEYSKMILCTSSITKQEKLKNSIYQANVILLLNTKVKVSPMDIEHLFPSFILTSESLLSEKEEAEFIAAVHASIRDEHQQPTLVTSPPSNGVEILPQETPSNDQTPNVEEQAVDPSLTDALNSLSVTMEPDNIRTQPHDDHPVSVEHIHDADSSPLNVISESRQIQVHEMAQPSCTDTATEAPHLEDPLSDDEQSDGSAQVPPIVPQATQQRPSHPPPKAPKVRSDFRRLPPINILLPKYTQAPIATDIKIIFPTEYDALHSESLKSIIQHLINDPTLLFSEFTIEYRREEMGELLYHLCENGIMYSEVTPTAEDNVMLITCRFDPLSACSTSVMQLSHKYLTAKRSDYPLIGAAVNNTKRLRQDLERINTYLAAHSTVIQQVEFTVSDDIPIIKFTDNASITTPLPCVLATSKIFCTFLARAVRAHSTIAPMLAEPLNTRNVLAIQT</sequence>
<feature type="compositionally biased region" description="Polar residues" evidence="1">
    <location>
        <begin position="160"/>
        <end position="170"/>
    </location>
</feature>
<dbReference type="KEGG" id="vg:37618831"/>
<keyword evidence="3" id="KW-1185">Reference proteome</keyword>
<dbReference type="RefSeq" id="YP_009507762.1">
    <property type="nucleotide sequence ID" value="NC_038646.1"/>
</dbReference>
<feature type="compositionally biased region" description="Polar residues" evidence="1">
    <location>
        <begin position="142"/>
        <end position="151"/>
    </location>
</feature>
<accession>A8W982</accession>
<reference evidence="2 3" key="1">
    <citation type="journal article" date="2008" name="Arch. Virol.">
        <title>Molecular characterisation of a cypovirus isolated from the western spruce budworm Choristoneura occidentalis.</title>
        <authorList>
            <person name="Graham R.I."/>
            <person name="Morin B."/>
            <person name="Lapointe R."/>
            <person name="Nealis V.G."/>
            <person name="Lucarotti C.J."/>
        </authorList>
    </citation>
    <scope>NUCLEOTIDE SEQUENCE [LARGE SCALE GENOMIC DNA]</scope>
    <source>
        <strain evidence="2">British Columbia 2006</strain>
    </source>
</reference>